<dbReference type="CTD" id="4509"/>
<organism evidence="2">
    <name type="scientific">Laccotrephes robustus</name>
    <dbReference type="NCBI Taxonomy" id="575834"/>
    <lineage>
        <taxon>Eukaryota</taxon>
        <taxon>Metazoa</taxon>
        <taxon>Ecdysozoa</taxon>
        <taxon>Arthropoda</taxon>
        <taxon>Hexapoda</taxon>
        <taxon>Insecta</taxon>
        <taxon>Pterygota</taxon>
        <taxon>Neoptera</taxon>
        <taxon>Paraneoptera</taxon>
        <taxon>Hemiptera</taxon>
        <taxon>Heteroptera</taxon>
        <taxon>Panheteroptera</taxon>
        <taxon>Nepomorpha</taxon>
        <taxon>Nepidae</taxon>
        <taxon>Nepinae</taxon>
        <taxon>Laccotrephes</taxon>
    </lineage>
</organism>
<sequence length="52" mass="6464">MPQMSPLWWSCLFIMFIAIFMSICMMMYTIKFYKPESKIIQMKDKISLNWMW</sequence>
<name>C5HIS9_9HEMI</name>
<accession>C5HIS9</accession>
<geneLocation type="mitochondrion" evidence="2"/>
<dbReference type="RefSeq" id="YP_002970610.1">
    <property type="nucleotide sequence ID" value="NC_012817.1"/>
</dbReference>
<keyword evidence="1" id="KW-0472">Membrane</keyword>
<evidence type="ECO:0000256" key="1">
    <source>
        <dbReference type="SAM" id="Phobius"/>
    </source>
</evidence>
<keyword evidence="1" id="KW-1133">Transmembrane helix</keyword>
<gene>
    <name evidence="2" type="primary">ATP8</name>
</gene>
<dbReference type="EMBL" id="FJ456948">
    <property type="protein sequence ID" value="ACJ69524.1"/>
    <property type="molecule type" value="Genomic_DNA"/>
</dbReference>
<keyword evidence="1" id="KW-0812">Transmembrane</keyword>
<dbReference type="GeneID" id="7996376"/>
<protein>
    <submittedName>
        <fullName evidence="2">ATP synthase F0 subunit 8</fullName>
    </submittedName>
</protein>
<keyword evidence="2" id="KW-0496">Mitochondrion</keyword>
<proteinExistence type="predicted"/>
<feature type="transmembrane region" description="Helical" evidence="1">
    <location>
        <begin position="6"/>
        <end position="28"/>
    </location>
</feature>
<reference evidence="2" key="1">
    <citation type="journal article" date="2009" name="BMC Evol. Biol.">
        <title>Phylogenetic analysis of the true water bugs (Insecta: Hemiptera: Heteroptera: Nepomorpha): evidence from mitochondrial genomes.</title>
        <authorList>
            <person name="Hua J."/>
            <person name="Li M."/>
            <person name="Dong P."/>
            <person name="Cui Y."/>
            <person name="Xie Q."/>
            <person name="Bu W."/>
        </authorList>
    </citation>
    <scope>NUCLEOTIDE SEQUENCE</scope>
</reference>
<dbReference type="AlphaFoldDB" id="C5HIS9"/>
<evidence type="ECO:0000313" key="2">
    <source>
        <dbReference type="EMBL" id="ACJ69524.1"/>
    </source>
</evidence>